<evidence type="ECO:0000256" key="1">
    <source>
        <dbReference type="SAM" id="SignalP"/>
    </source>
</evidence>
<dbReference type="InterPro" id="IPR029058">
    <property type="entry name" value="AB_hydrolase_fold"/>
</dbReference>
<keyword evidence="1" id="KW-0732">Signal</keyword>
<dbReference type="SUPFAM" id="SSF53474">
    <property type="entry name" value="alpha/beta-Hydrolases"/>
    <property type="match status" value="1"/>
</dbReference>
<dbReference type="PANTHER" id="PTHR48098">
    <property type="entry name" value="ENTEROCHELIN ESTERASE-RELATED"/>
    <property type="match status" value="1"/>
</dbReference>
<comment type="caution">
    <text evidence="2">The sequence shown here is derived from an EMBL/GenBank/DDBJ whole genome shotgun (WGS) entry which is preliminary data.</text>
</comment>
<feature type="signal peptide" evidence="1">
    <location>
        <begin position="1"/>
        <end position="22"/>
    </location>
</feature>
<evidence type="ECO:0000313" key="3">
    <source>
        <dbReference type="Proteomes" id="UP001409291"/>
    </source>
</evidence>
<gene>
    <name evidence="2" type="ORF">ABE541_02370</name>
</gene>
<name>A0ABV0BMY2_9SPHI</name>
<dbReference type="Pfam" id="PF00756">
    <property type="entry name" value="Esterase"/>
    <property type="match status" value="1"/>
</dbReference>
<dbReference type="Gene3D" id="3.40.50.1820">
    <property type="entry name" value="alpha/beta hydrolase"/>
    <property type="match status" value="1"/>
</dbReference>
<dbReference type="Proteomes" id="UP001409291">
    <property type="component" value="Unassembled WGS sequence"/>
</dbReference>
<keyword evidence="2" id="KW-0378">Hydrolase</keyword>
<dbReference type="EMBL" id="JBDJNQ010000001">
    <property type="protein sequence ID" value="MEN5376096.1"/>
    <property type="molecule type" value="Genomic_DNA"/>
</dbReference>
<keyword evidence="3" id="KW-1185">Reference proteome</keyword>
<proteinExistence type="predicted"/>
<sequence length="279" mass="32077">MNMKLKYLLVALFFLFLFKGHAAIVDTLTINSKSMLKGIKAVVVLPEKYEKKNQYPVLYLLHGFGGRYDNWVNNVPAVKKLVDNYQYIVVCPDGGFDSWYWDVKGDQNYQYDTFVSQELITHIDANYSTKKDRSGRAITGLSMGGHGAMTLALNHQDIYGAAGSTSGGLDIRPFPMNWNIKSRIGSYVTHPVEWENKSVINLVHLLEPNKLDLIIDCGKEDFFYKVNLAIHDKLDYNNIPHTFITRSGAHNWDYWSKSIIYQMAFFNEFFIKKDTFVKN</sequence>
<dbReference type="GO" id="GO:0016787">
    <property type="term" value="F:hydrolase activity"/>
    <property type="evidence" value="ECO:0007669"/>
    <property type="project" value="UniProtKB-KW"/>
</dbReference>
<reference evidence="2 3" key="1">
    <citation type="submission" date="2024-04" db="EMBL/GenBank/DDBJ databases">
        <title>WGS of bacteria from Torrens River.</title>
        <authorList>
            <person name="Wyrsch E.R."/>
            <person name="Drigo B."/>
        </authorList>
    </citation>
    <scope>NUCLEOTIDE SEQUENCE [LARGE SCALE GENOMIC DNA]</scope>
    <source>
        <strain evidence="2 3">TWI391</strain>
    </source>
</reference>
<organism evidence="2 3">
    <name type="scientific">Sphingobacterium kitahiroshimense</name>
    <dbReference type="NCBI Taxonomy" id="470446"/>
    <lineage>
        <taxon>Bacteria</taxon>
        <taxon>Pseudomonadati</taxon>
        <taxon>Bacteroidota</taxon>
        <taxon>Sphingobacteriia</taxon>
        <taxon>Sphingobacteriales</taxon>
        <taxon>Sphingobacteriaceae</taxon>
        <taxon>Sphingobacterium</taxon>
    </lineage>
</organism>
<accession>A0ABV0BMY2</accession>
<dbReference type="RefSeq" id="WP_183915098.1">
    <property type="nucleotide sequence ID" value="NZ_JBDJLH010000005.1"/>
</dbReference>
<dbReference type="InterPro" id="IPR000801">
    <property type="entry name" value="Esterase-like"/>
</dbReference>
<evidence type="ECO:0000313" key="2">
    <source>
        <dbReference type="EMBL" id="MEN5376096.1"/>
    </source>
</evidence>
<dbReference type="PANTHER" id="PTHR48098:SF1">
    <property type="entry name" value="DIACYLGLYCEROL ACYLTRANSFERASE_MYCOLYLTRANSFERASE AG85A"/>
    <property type="match status" value="1"/>
</dbReference>
<dbReference type="InterPro" id="IPR050583">
    <property type="entry name" value="Mycobacterial_A85_antigen"/>
</dbReference>
<protein>
    <submittedName>
        <fullName evidence="2">Alpha/beta hydrolase family protein</fullName>
    </submittedName>
</protein>
<feature type="chain" id="PRO_5046749265" evidence="1">
    <location>
        <begin position="23"/>
        <end position="279"/>
    </location>
</feature>